<dbReference type="EMBL" id="JACHDP010000001">
    <property type="protein sequence ID" value="MBB5479627.1"/>
    <property type="molecule type" value="Genomic_DNA"/>
</dbReference>
<evidence type="ECO:0000256" key="1">
    <source>
        <dbReference type="SAM" id="Phobius"/>
    </source>
</evidence>
<keyword evidence="1" id="KW-0812">Transmembrane</keyword>
<feature type="transmembrane region" description="Helical" evidence="1">
    <location>
        <begin position="6"/>
        <end position="30"/>
    </location>
</feature>
<dbReference type="Proteomes" id="UP000586947">
    <property type="component" value="Unassembled WGS sequence"/>
</dbReference>
<protein>
    <submittedName>
        <fullName evidence="2">Uncharacterized protein</fullName>
    </submittedName>
</protein>
<keyword evidence="1" id="KW-0472">Membrane</keyword>
<keyword evidence="1" id="KW-1133">Transmembrane helix</keyword>
<accession>A0A840VSJ0</accession>
<evidence type="ECO:0000313" key="2">
    <source>
        <dbReference type="EMBL" id="MBB5479627.1"/>
    </source>
</evidence>
<comment type="caution">
    <text evidence="2">The sequence shown here is derived from an EMBL/GenBank/DDBJ whole genome shotgun (WGS) entry which is preliminary data.</text>
</comment>
<sequence length="36" mass="3888">MGAIKPWHIAVLFCLVASIALVGGLVALLVKRTNRR</sequence>
<organism evidence="2 3">
    <name type="scientific">Micromonospora parathelypteridis</name>
    <dbReference type="NCBI Taxonomy" id="1839617"/>
    <lineage>
        <taxon>Bacteria</taxon>
        <taxon>Bacillati</taxon>
        <taxon>Actinomycetota</taxon>
        <taxon>Actinomycetes</taxon>
        <taxon>Micromonosporales</taxon>
        <taxon>Micromonosporaceae</taxon>
        <taxon>Micromonospora</taxon>
    </lineage>
</organism>
<reference evidence="2 3" key="1">
    <citation type="submission" date="2020-08" db="EMBL/GenBank/DDBJ databases">
        <title>Sequencing the genomes of 1000 actinobacteria strains.</title>
        <authorList>
            <person name="Klenk H.-P."/>
        </authorList>
    </citation>
    <scope>NUCLEOTIDE SEQUENCE [LARGE SCALE GENOMIC DNA]</scope>
    <source>
        <strain evidence="2 3">DSM 103125</strain>
    </source>
</reference>
<name>A0A840VSJ0_9ACTN</name>
<evidence type="ECO:0000313" key="3">
    <source>
        <dbReference type="Proteomes" id="UP000586947"/>
    </source>
</evidence>
<keyword evidence="3" id="KW-1185">Reference proteome</keyword>
<dbReference type="AlphaFoldDB" id="A0A840VSJ0"/>
<proteinExistence type="predicted"/>
<gene>
    <name evidence="2" type="ORF">HNR20_004132</name>
</gene>